<comment type="similarity">
    <text evidence="5 18">Belongs to the CDS family.</text>
</comment>
<evidence type="ECO:0000256" key="11">
    <source>
        <dbReference type="ARBA" id="ARBA00022692"/>
    </source>
</evidence>
<feature type="transmembrane region" description="Helical" evidence="20">
    <location>
        <begin position="194"/>
        <end position="214"/>
    </location>
</feature>
<protein>
    <recommendedName>
        <fullName evidence="7 18">Phosphatidate cytidylyltransferase</fullName>
        <ecNumber evidence="6 18">2.7.7.41</ecNumber>
    </recommendedName>
</protein>
<evidence type="ECO:0000313" key="22">
    <source>
        <dbReference type="Proteomes" id="UP000328092"/>
    </source>
</evidence>
<dbReference type="AlphaFoldDB" id="A0A508TKE4"/>
<dbReference type="GO" id="GO:0016024">
    <property type="term" value="P:CDP-diacylglycerol biosynthetic process"/>
    <property type="evidence" value="ECO:0007669"/>
    <property type="project" value="UniProtKB-UniPathway"/>
</dbReference>
<keyword evidence="9" id="KW-0444">Lipid biosynthesis</keyword>
<evidence type="ECO:0000256" key="14">
    <source>
        <dbReference type="ARBA" id="ARBA00023098"/>
    </source>
</evidence>
<evidence type="ECO:0000256" key="2">
    <source>
        <dbReference type="ARBA" id="ARBA00004651"/>
    </source>
</evidence>
<evidence type="ECO:0000256" key="13">
    <source>
        <dbReference type="ARBA" id="ARBA00022989"/>
    </source>
</evidence>
<keyword evidence="13 20" id="KW-1133">Transmembrane helix</keyword>
<evidence type="ECO:0000256" key="10">
    <source>
        <dbReference type="ARBA" id="ARBA00022679"/>
    </source>
</evidence>
<dbReference type="GO" id="GO:0004605">
    <property type="term" value="F:phosphatidate cytidylyltransferase activity"/>
    <property type="evidence" value="ECO:0007669"/>
    <property type="project" value="UniProtKB-EC"/>
</dbReference>
<evidence type="ECO:0000256" key="4">
    <source>
        <dbReference type="ARBA" id="ARBA00005189"/>
    </source>
</evidence>
<sequence>MTEGEAARAAAEAAPEPAKHASEAASEQGSRNLVMRVVAALVLAPVAIMLAYVGGIAWTLLVTLAAIGLFVEWLMVTDVGRELRVVGPGVAALLLAGLGLIAGRIDAALIVLAIGAVAVALTSGERRNWATAGLLYAAAAEVASVLVRLDTAKGFGALMFVLLVVWVTDIGGYFAGRSIGGPKLWVRISPKKTWAGAIGGFAASLLVAAGFAAFEIGSTAPLLVLGALLSVVSQLGDLFESAVKRRFGVKDSSHIIPGHGGVLDRLDGFVAAVIVAAILGFVRGGADGVGRGLMVW</sequence>
<dbReference type="GO" id="GO:0005886">
    <property type="term" value="C:plasma membrane"/>
    <property type="evidence" value="ECO:0007669"/>
    <property type="project" value="UniProtKB-SubCell"/>
</dbReference>
<evidence type="ECO:0000256" key="17">
    <source>
        <dbReference type="ARBA" id="ARBA00023264"/>
    </source>
</evidence>
<dbReference type="UniPathway" id="UPA00557">
    <property type="reaction ID" value="UER00614"/>
</dbReference>
<comment type="subcellular location">
    <subcellularLocation>
        <location evidence="2">Cell membrane</location>
        <topology evidence="2">Multi-pass membrane protein</topology>
    </subcellularLocation>
</comment>
<feature type="transmembrane region" description="Helical" evidence="20">
    <location>
        <begin position="268"/>
        <end position="286"/>
    </location>
</feature>
<evidence type="ECO:0000256" key="3">
    <source>
        <dbReference type="ARBA" id="ARBA00005119"/>
    </source>
</evidence>
<name>A0A508TKE4_9BRAD</name>
<evidence type="ECO:0000256" key="19">
    <source>
        <dbReference type="SAM" id="MobiDB-lite"/>
    </source>
</evidence>
<comment type="caution">
    <text evidence="21">The sequence shown here is derived from an EMBL/GenBank/DDBJ whole genome shotgun (WGS) entry which is preliminary data.</text>
</comment>
<reference evidence="21" key="1">
    <citation type="submission" date="2019-02" db="EMBL/GenBank/DDBJ databases">
        <authorList>
            <person name="Pothier F.J."/>
        </authorList>
    </citation>
    <scope>NUCLEOTIDE SEQUENCE</scope>
    <source>
        <strain evidence="21">CI-1B</strain>
    </source>
</reference>
<comment type="pathway">
    <text evidence="4">Lipid metabolism.</text>
</comment>
<dbReference type="Pfam" id="PF01148">
    <property type="entry name" value="CTP_transf_1"/>
    <property type="match status" value="1"/>
</dbReference>
<evidence type="ECO:0000256" key="16">
    <source>
        <dbReference type="ARBA" id="ARBA00023209"/>
    </source>
</evidence>
<keyword evidence="14" id="KW-0443">Lipid metabolism</keyword>
<proteinExistence type="inferred from homology"/>
<evidence type="ECO:0000256" key="15">
    <source>
        <dbReference type="ARBA" id="ARBA00023136"/>
    </source>
</evidence>
<keyword evidence="10 18" id="KW-0808">Transferase</keyword>
<evidence type="ECO:0000256" key="18">
    <source>
        <dbReference type="RuleBase" id="RU003938"/>
    </source>
</evidence>
<evidence type="ECO:0000256" key="5">
    <source>
        <dbReference type="ARBA" id="ARBA00010185"/>
    </source>
</evidence>
<feature type="transmembrane region" description="Helical" evidence="20">
    <location>
        <begin position="107"/>
        <end position="124"/>
    </location>
</feature>
<organism evidence="21 22">
    <name type="scientific">Bradyrhizobium ivorense</name>
    <dbReference type="NCBI Taxonomy" id="2511166"/>
    <lineage>
        <taxon>Bacteria</taxon>
        <taxon>Pseudomonadati</taxon>
        <taxon>Pseudomonadota</taxon>
        <taxon>Alphaproteobacteria</taxon>
        <taxon>Hyphomicrobiales</taxon>
        <taxon>Nitrobacteraceae</taxon>
        <taxon>Bradyrhizobium</taxon>
    </lineage>
</organism>
<keyword evidence="8" id="KW-1003">Cell membrane</keyword>
<evidence type="ECO:0000256" key="6">
    <source>
        <dbReference type="ARBA" id="ARBA00012487"/>
    </source>
</evidence>
<comment type="catalytic activity">
    <reaction evidence="1 18">
        <text>a 1,2-diacyl-sn-glycero-3-phosphate + CTP + H(+) = a CDP-1,2-diacyl-sn-glycerol + diphosphate</text>
        <dbReference type="Rhea" id="RHEA:16229"/>
        <dbReference type="ChEBI" id="CHEBI:15378"/>
        <dbReference type="ChEBI" id="CHEBI:33019"/>
        <dbReference type="ChEBI" id="CHEBI:37563"/>
        <dbReference type="ChEBI" id="CHEBI:58332"/>
        <dbReference type="ChEBI" id="CHEBI:58608"/>
        <dbReference type="EC" id="2.7.7.41"/>
    </reaction>
</comment>
<evidence type="ECO:0000256" key="1">
    <source>
        <dbReference type="ARBA" id="ARBA00001698"/>
    </source>
</evidence>
<dbReference type="InterPro" id="IPR000374">
    <property type="entry name" value="PC_trans"/>
</dbReference>
<keyword evidence="15 20" id="KW-0472">Membrane</keyword>
<evidence type="ECO:0000256" key="12">
    <source>
        <dbReference type="ARBA" id="ARBA00022695"/>
    </source>
</evidence>
<feature type="compositionally biased region" description="Low complexity" evidence="19">
    <location>
        <begin position="1"/>
        <end position="16"/>
    </location>
</feature>
<keyword evidence="11 18" id="KW-0812">Transmembrane</keyword>
<dbReference type="PANTHER" id="PTHR46382:SF1">
    <property type="entry name" value="PHOSPHATIDATE CYTIDYLYLTRANSFERASE"/>
    <property type="match status" value="1"/>
</dbReference>
<evidence type="ECO:0000256" key="9">
    <source>
        <dbReference type="ARBA" id="ARBA00022516"/>
    </source>
</evidence>
<feature type="transmembrane region" description="Helical" evidence="20">
    <location>
        <begin position="58"/>
        <end position="76"/>
    </location>
</feature>
<feature type="transmembrane region" description="Helical" evidence="20">
    <location>
        <begin position="155"/>
        <end position="174"/>
    </location>
</feature>
<evidence type="ECO:0000256" key="20">
    <source>
        <dbReference type="SAM" id="Phobius"/>
    </source>
</evidence>
<evidence type="ECO:0000256" key="7">
    <source>
        <dbReference type="ARBA" id="ARBA00019373"/>
    </source>
</evidence>
<accession>A0A508TKE4</accession>
<evidence type="ECO:0000313" key="21">
    <source>
        <dbReference type="EMBL" id="VIO74821.1"/>
    </source>
</evidence>
<dbReference type="RefSeq" id="WP_244626720.1">
    <property type="nucleotide sequence ID" value="NZ_CAADFC020000022.1"/>
</dbReference>
<keyword evidence="12 18" id="KW-0548">Nucleotidyltransferase</keyword>
<dbReference type="EC" id="2.7.7.41" evidence="6 18"/>
<feature type="transmembrane region" description="Helical" evidence="20">
    <location>
        <begin position="83"/>
        <end position="101"/>
    </location>
</feature>
<gene>
    <name evidence="21" type="primary">cdsA</name>
    <name evidence="21" type="ORF">CI1B_56000</name>
</gene>
<comment type="pathway">
    <text evidence="3 18">Phospholipid metabolism; CDP-diacylglycerol biosynthesis; CDP-diacylglycerol from sn-glycerol 3-phosphate: step 3/3.</text>
</comment>
<feature type="region of interest" description="Disordered" evidence="19">
    <location>
        <begin position="1"/>
        <end position="25"/>
    </location>
</feature>
<evidence type="ECO:0000256" key="8">
    <source>
        <dbReference type="ARBA" id="ARBA00022475"/>
    </source>
</evidence>
<keyword evidence="22" id="KW-1185">Reference proteome</keyword>
<keyword evidence="16" id="KW-0594">Phospholipid biosynthesis</keyword>
<dbReference type="EMBL" id="CAADFC020000022">
    <property type="protein sequence ID" value="VIO74821.1"/>
    <property type="molecule type" value="Genomic_DNA"/>
</dbReference>
<dbReference type="PROSITE" id="PS01315">
    <property type="entry name" value="CDS"/>
    <property type="match status" value="1"/>
</dbReference>
<dbReference type="Proteomes" id="UP000328092">
    <property type="component" value="Unassembled WGS sequence"/>
</dbReference>
<keyword evidence="17" id="KW-1208">Phospholipid metabolism</keyword>
<dbReference type="PANTHER" id="PTHR46382">
    <property type="entry name" value="PHOSPHATIDATE CYTIDYLYLTRANSFERASE"/>
    <property type="match status" value="1"/>
</dbReference>